<dbReference type="SUPFAM" id="SSF46689">
    <property type="entry name" value="Homeodomain-like"/>
    <property type="match status" value="1"/>
</dbReference>
<name>A0A162F0Y6_LACPN</name>
<dbReference type="Pfam" id="PF14278">
    <property type="entry name" value="TetR_C_8"/>
    <property type="match status" value="1"/>
</dbReference>
<accession>A0A162F0Y6</accession>
<dbReference type="InterPro" id="IPR009057">
    <property type="entry name" value="Homeodomain-like_sf"/>
</dbReference>
<gene>
    <name evidence="2" type="ORF">Lp19_1263</name>
</gene>
<dbReference type="KEGG" id="lpb:SH83_12410"/>
<comment type="caution">
    <text evidence="2">The sequence shown here is derived from an EMBL/GenBank/DDBJ whole genome shotgun (WGS) entry which is preliminary data.</text>
</comment>
<evidence type="ECO:0000313" key="2">
    <source>
        <dbReference type="EMBL" id="KZU95674.1"/>
    </source>
</evidence>
<dbReference type="RefSeq" id="WP_044431892.1">
    <property type="nucleotide sequence ID" value="NZ_CP010528.1"/>
</dbReference>
<dbReference type="PATRIC" id="fig|1590.144.peg.2572"/>
<evidence type="ECO:0000259" key="1">
    <source>
        <dbReference type="Pfam" id="PF14278"/>
    </source>
</evidence>
<feature type="domain" description="Transcriptional regulator TetR C-terminal Firmicutes type" evidence="1">
    <location>
        <begin position="89"/>
        <end position="187"/>
    </location>
</feature>
<dbReference type="EMBL" id="LUXM01000025">
    <property type="protein sequence ID" value="KZU95674.1"/>
    <property type="molecule type" value="Genomic_DNA"/>
</dbReference>
<dbReference type="Gene3D" id="1.10.357.10">
    <property type="entry name" value="Tetracycline Repressor, domain 2"/>
    <property type="match status" value="1"/>
</dbReference>
<reference evidence="2 3" key="1">
    <citation type="submission" date="2016-03" db="EMBL/GenBank/DDBJ databases">
        <title>Comparative genomics of 54 Lactobacillus plantarum strains reveals genomic uncoupling from niche constraints.</title>
        <authorList>
            <person name="Martino M.E."/>
        </authorList>
    </citation>
    <scope>NUCLEOTIDE SEQUENCE [LARGE SCALE GENOMIC DNA]</scope>
    <source>
        <strain evidence="2 3">19.1</strain>
    </source>
</reference>
<evidence type="ECO:0000313" key="3">
    <source>
        <dbReference type="Proteomes" id="UP000076882"/>
    </source>
</evidence>
<organism evidence="2 3">
    <name type="scientific">Lactiplantibacillus plantarum</name>
    <name type="common">Lactobacillus plantarum</name>
    <dbReference type="NCBI Taxonomy" id="1590"/>
    <lineage>
        <taxon>Bacteria</taxon>
        <taxon>Bacillati</taxon>
        <taxon>Bacillota</taxon>
        <taxon>Bacilli</taxon>
        <taxon>Lactobacillales</taxon>
        <taxon>Lactobacillaceae</taxon>
        <taxon>Lactiplantibacillus</taxon>
    </lineage>
</organism>
<dbReference type="Proteomes" id="UP000076882">
    <property type="component" value="Unassembled WGS sequence"/>
</dbReference>
<protein>
    <submittedName>
        <fullName evidence="2">Transcriptional regulator TetR family</fullName>
    </submittedName>
</protein>
<dbReference type="InterPro" id="IPR039532">
    <property type="entry name" value="TetR_C_Firmicutes"/>
</dbReference>
<dbReference type="AlphaFoldDB" id="A0A162F0Y6"/>
<proteinExistence type="predicted"/>
<sequence length="207" mass="23161">MMTTNYPLAVQKMFATVPALLTVTPIFKLTVTMVVKAAHVSRGSFYSHFQDIYDFIHAFEHALIEQATVSKQVLNQGIQAALVHPDPRNAYPTYLELTTNINTQLASFQALLGPHGDPQFLDQLQAGLIDNLLATTEQAPLNHQYFQSIPADYAMPIYFSGVLTIIQHWLTKPHPEPPEVVANIIVQSRYTAAYHLFSDRPLGDDNN</sequence>